<gene>
    <name evidence="7" type="ORF">BOVATA_040430</name>
</gene>
<evidence type="ECO:0000256" key="3">
    <source>
        <dbReference type="ARBA" id="ARBA00022964"/>
    </source>
</evidence>
<evidence type="ECO:0000256" key="2">
    <source>
        <dbReference type="ARBA" id="ARBA00022723"/>
    </source>
</evidence>
<proteinExistence type="predicted"/>
<keyword evidence="5" id="KW-0408">Iron</keyword>
<dbReference type="VEuPathDB" id="PiroplasmaDB:BOVATA_040430"/>
<dbReference type="GO" id="GO:0005783">
    <property type="term" value="C:endoplasmic reticulum"/>
    <property type="evidence" value="ECO:0007669"/>
    <property type="project" value="TreeGrafter"/>
</dbReference>
<dbReference type="PANTHER" id="PTHR10869:SF246">
    <property type="entry name" value="TRANSMEMBRANE PROLYL 4-HYDROXYLASE"/>
    <property type="match status" value="1"/>
</dbReference>
<dbReference type="InterPro" id="IPR044862">
    <property type="entry name" value="Pro_4_hyd_alph_FE2OG_OXY"/>
</dbReference>
<dbReference type="RefSeq" id="XP_028868793.1">
    <property type="nucleotide sequence ID" value="XM_029012960.1"/>
</dbReference>
<keyword evidence="2" id="KW-0479">Metal-binding</keyword>
<sequence>MAPLQRENEQDDPEEAKGCVVDEYEGLEHIVVPSSGSEGFDIRCFKQTEIILENTATGHQRTFPKLFISIEPHLSIILNILEREWVAHLLQMSESRWVSSQTSRGLASAPPDEYSTQVSRTRRSQSAVFGYGETPTIAEIEQRVALIARVDVKHLERLVMVKYHPGDYFKEHHDGPFRSHTILIYLNDVEGGETVFPSLNLAVKPIGNSGLYWRNTTEDGRADFRMVHAGTSPKMGTKYVVNCFFNFAAVRDQ</sequence>
<dbReference type="AlphaFoldDB" id="A0A2H6KHT5"/>
<keyword evidence="4" id="KW-0560">Oxidoreductase</keyword>
<dbReference type="Proteomes" id="UP000236319">
    <property type="component" value="Unassembled WGS sequence"/>
</dbReference>
<evidence type="ECO:0000256" key="5">
    <source>
        <dbReference type="ARBA" id="ARBA00023004"/>
    </source>
</evidence>
<dbReference type="GO" id="GO:0031418">
    <property type="term" value="F:L-ascorbic acid binding"/>
    <property type="evidence" value="ECO:0007669"/>
    <property type="project" value="InterPro"/>
</dbReference>
<comment type="caution">
    <text evidence="7">The sequence shown here is derived from an EMBL/GenBank/DDBJ whole genome shotgun (WGS) entry which is preliminary data.</text>
</comment>
<dbReference type="GeneID" id="39876320"/>
<organism evidence="7 8">
    <name type="scientific">Babesia ovata</name>
    <dbReference type="NCBI Taxonomy" id="189622"/>
    <lineage>
        <taxon>Eukaryota</taxon>
        <taxon>Sar</taxon>
        <taxon>Alveolata</taxon>
        <taxon>Apicomplexa</taxon>
        <taxon>Aconoidasida</taxon>
        <taxon>Piroplasmida</taxon>
        <taxon>Babesiidae</taxon>
        <taxon>Babesia</taxon>
    </lineage>
</organism>
<comment type="cofactor">
    <cofactor evidence="1">
        <name>L-ascorbate</name>
        <dbReference type="ChEBI" id="CHEBI:38290"/>
    </cofactor>
</comment>
<dbReference type="PROSITE" id="PS51471">
    <property type="entry name" value="FE2OG_OXY"/>
    <property type="match status" value="1"/>
</dbReference>
<dbReference type="SMART" id="SM00702">
    <property type="entry name" value="P4Hc"/>
    <property type="match status" value="1"/>
</dbReference>
<dbReference type="InterPro" id="IPR005123">
    <property type="entry name" value="Oxoglu/Fe-dep_dioxygenase_dom"/>
</dbReference>
<reference evidence="7 8" key="1">
    <citation type="journal article" date="2017" name="BMC Genomics">
        <title>Whole-genome assembly of Babesia ovata and comparative genomics between closely related pathogens.</title>
        <authorList>
            <person name="Yamagishi J."/>
            <person name="Asada M."/>
            <person name="Hakimi H."/>
            <person name="Tanaka T.Q."/>
            <person name="Sugimoto C."/>
            <person name="Kawazu S."/>
        </authorList>
    </citation>
    <scope>NUCLEOTIDE SEQUENCE [LARGE SCALE GENOMIC DNA]</scope>
    <source>
        <strain evidence="7 8">Miyake</strain>
    </source>
</reference>
<dbReference type="InterPro" id="IPR006620">
    <property type="entry name" value="Pro_4_hyd_alph"/>
</dbReference>
<feature type="domain" description="Fe2OG dioxygenase" evidence="6">
    <location>
        <begin position="153"/>
        <end position="247"/>
    </location>
</feature>
<keyword evidence="3" id="KW-0223">Dioxygenase</keyword>
<dbReference type="Gene3D" id="2.60.120.620">
    <property type="entry name" value="q2cbj1_9rhob like domain"/>
    <property type="match status" value="1"/>
</dbReference>
<dbReference type="OrthoDB" id="407973at2759"/>
<dbReference type="Pfam" id="PF13640">
    <property type="entry name" value="2OG-FeII_Oxy_3"/>
    <property type="match status" value="1"/>
</dbReference>
<evidence type="ECO:0000259" key="6">
    <source>
        <dbReference type="PROSITE" id="PS51471"/>
    </source>
</evidence>
<evidence type="ECO:0000256" key="4">
    <source>
        <dbReference type="ARBA" id="ARBA00023002"/>
    </source>
</evidence>
<name>A0A2H6KHT5_9APIC</name>
<accession>A0A2H6KHT5</accession>
<keyword evidence="8" id="KW-1185">Reference proteome</keyword>
<dbReference type="GO" id="GO:0005506">
    <property type="term" value="F:iron ion binding"/>
    <property type="evidence" value="ECO:0007669"/>
    <property type="project" value="InterPro"/>
</dbReference>
<dbReference type="PANTHER" id="PTHR10869">
    <property type="entry name" value="PROLYL 4-HYDROXYLASE ALPHA SUBUNIT"/>
    <property type="match status" value="1"/>
</dbReference>
<evidence type="ECO:0000313" key="8">
    <source>
        <dbReference type="Proteomes" id="UP000236319"/>
    </source>
</evidence>
<dbReference type="GO" id="GO:0004656">
    <property type="term" value="F:procollagen-proline 4-dioxygenase activity"/>
    <property type="evidence" value="ECO:0007669"/>
    <property type="project" value="TreeGrafter"/>
</dbReference>
<protein>
    <submittedName>
        <fullName evidence="7">2OG-Fe(II) oxygenase family protein</fullName>
    </submittedName>
</protein>
<dbReference type="InterPro" id="IPR045054">
    <property type="entry name" value="P4HA-like"/>
</dbReference>
<dbReference type="EMBL" id="BDSA01000005">
    <property type="protein sequence ID" value="GBE62550.1"/>
    <property type="molecule type" value="Genomic_DNA"/>
</dbReference>
<evidence type="ECO:0000313" key="7">
    <source>
        <dbReference type="EMBL" id="GBE62550.1"/>
    </source>
</evidence>
<evidence type="ECO:0000256" key="1">
    <source>
        <dbReference type="ARBA" id="ARBA00001961"/>
    </source>
</evidence>